<sequence length="96" mass="10892">MRGPRTRLPPCLEAPAATVELEQVLSKRPDGRAKWLAKALVQASDGRMDSQSLYSVVAHNRFIEDLTEKSGKKMYRALHANLHVFSSRQRKFLEKA</sequence>
<dbReference type="Proteomes" id="UP001642464">
    <property type="component" value="Unassembled WGS sequence"/>
</dbReference>
<accession>A0ABP0K0R7</accession>
<evidence type="ECO:0000313" key="1">
    <source>
        <dbReference type="EMBL" id="CAK9020354.1"/>
    </source>
</evidence>
<keyword evidence="2" id="KW-1185">Reference proteome</keyword>
<dbReference type="EMBL" id="CAXAMM010009446">
    <property type="protein sequence ID" value="CAK9020354.1"/>
    <property type="molecule type" value="Genomic_DNA"/>
</dbReference>
<comment type="caution">
    <text evidence="1">The sequence shown here is derived from an EMBL/GenBank/DDBJ whole genome shotgun (WGS) entry which is preliminary data.</text>
</comment>
<protein>
    <submittedName>
        <fullName evidence="1">Uncharacterized protein</fullName>
    </submittedName>
</protein>
<organism evidence="1 2">
    <name type="scientific">Durusdinium trenchii</name>
    <dbReference type="NCBI Taxonomy" id="1381693"/>
    <lineage>
        <taxon>Eukaryota</taxon>
        <taxon>Sar</taxon>
        <taxon>Alveolata</taxon>
        <taxon>Dinophyceae</taxon>
        <taxon>Suessiales</taxon>
        <taxon>Symbiodiniaceae</taxon>
        <taxon>Durusdinium</taxon>
    </lineage>
</organism>
<evidence type="ECO:0000313" key="2">
    <source>
        <dbReference type="Proteomes" id="UP001642464"/>
    </source>
</evidence>
<gene>
    <name evidence="1" type="ORF">SCF082_LOCUS14883</name>
</gene>
<proteinExistence type="predicted"/>
<name>A0ABP0K0R7_9DINO</name>
<reference evidence="1 2" key="1">
    <citation type="submission" date="2024-02" db="EMBL/GenBank/DDBJ databases">
        <authorList>
            <person name="Chen Y."/>
            <person name="Shah S."/>
            <person name="Dougan E. K."/>
            <person name="Thang M."/>
            <person name="Chan C."/>
        </authorList>
    </citation>
    <scope>NUCLEOTIDE SEQUENCE [LARGE SCALE GENOMIC DNA]</scope>
</reference>